<dbReference type="PROSITE" id="PS00122">
    <property type="entry name" value="CARBOXYLESTERASE_B_1"/>
    <property type="match status" value="1"/>
</dbReference>
<organism evidence="5 6">
    <name type="scientific">Talaromyces proteolyticus</name>
    <dbReference type="NCBI Taxonomy" id="1131652"/>
    <lineage>
        <taxon>Eukaryota</taxon>
        <taxon>Fungi</taxon>
        <taxon>Dikarya</taxon>
        <taxon>Ascomycota</taxon>
        <taxon>Pezizomycotina</taxon>
        <taxon>Eurotiomycetes</taxon>
        <taxon>Eurotiomycetidae</taxon>
        <taxon>Eurotiales</taxon>
        <taxon>Trichocomaceae</taxon>
        <taxon>Talaromyces</taxon>
        <taxon>Talaromyces sect. Bacilispori</taxon>
    </lineage>
</organism>
<reference evidence="5" key="1">
    <citation type="submission" date="2021-12" db="EMBL/GenBank/DDBJ databases">
        <title>Convergent genome expansion in fungi linked to evolution of root-endophyte symbiosis.</title>
        <authorList>
            <consortium name="DOE Joint Genome Institute"/>
            <person name="Ke Y.-H."/>
            <person name="Bonito G."/>
            <person name="Liao H.-L."/>
            <person name="Looney B."/>
            <person name="Rojas-Flechas A."/>
            <person name="Nash J."/>
            <person name="Hameed K."/>
            <person name="Schadt C."/>
            <person name="Martin F."/>
            <person name="Crous P.W."/>
            <person name="Miettinen O."/>
            <person name="Magnuson J.K."/>
            <person name="Labbe J."/>
            <person name="Jacobson D."/>
            <person name="Doktycz M.J."/>
            <person name="Veneault-Fourrey C."/>
            <person name="Kuo A."/>
            <person name="Mondo S."/>
            <person name="Calhoun S."/>
            <person name="Riley R."/>
            <person name="Ohm R."/>
            <person name="LaButti K."/>
            <person name="Andreopoulos B."/>
            <person name="Pangilinan J."/>
            <person name="Nolan M."/>
            <person name="Tritt A."/>
            <person name="Clum A."/>
            <person name="Lipzen A."/>
            <person name="Daum C."/>
            <person name="Barry K."/>
            <person name="Grigoriev I.V."/>
            <person name="Vilgalys R."/>
        </authorList>
    </citation>
    <scope>NUCLEOTIDE SEQUENCE</scope>
    <source>
        <strain evidence="5">PMI_201</strain>
    </source>
</reference>
<dbReference type="GO" id="GO:0016787">
    <property type="term" value="F:hydrolase activity"/>
    <property type="evidence" value="ECO:0007669"/>
    <property type="project" value="UniProtKB-KW"/>
</dbReference>
<dbReference type="GeneID" id="70251122"/>
<evidence type="ECO:0000259" key="4">
    <source>
        <dbReference type="Pfam" id="PF00135"/>
    </source>
</evidence>
<keyword evidence="2 3" id="KW-0378">Hydrolase</keyword>
<protein>
    <recommendedName>
        <fullName evidence="3">Carboxylic ester hydrolase</fullName>
        <ecNumber evidence="3">3.1.1.-</ecNumber>
    </recommendedName>
</protein>
<accession>A0AAD4KJM6</accession>
<evidence type="ECO:0000256" key="2">
    <source>
        <dbReference type="ARBA" id="ARBA00022801"/>
    </source>
</evidence>
<feature type="chain" id="PRO_5041773765" description="Carboxylic ester hydrolase" evidence="3">
    <location>
        <begin position="21"/>
        <end position="591"/>
    </location>
</feature>
<evidence type="ECO:0000256" key="3">
    <source>
        <dbReference type="RuleBase" id="RU361235"/>
    </source>
</evidence>
<gene>
    <name evidence="5" type="ORF">BGW36DRAFT_430351</name>
</gene>
<dbReference type="Gene3D" id="3.40.50.1820">
    <property type="entry name" value="alpha/beta hydrolase"/>
    <property type="match status" value="1"/>
</dbReference>
<name>A0AAD4KJM6_9EURO</name>
<dbReference type="InterPro" id="IPR019826">
    <property type="entry name" value="Carboxylesterase_B_AS"/>
</dbReference>
<proteinExistence type="inferred from homology"/>
<evidence type="ECO:0000313" key="6">
    <source>
        <dbReference type="Proteomes" id="UP001201262"/>
    </source>
</evidence>
<dbReference type="InterPro" id="IPR029058">
    <property type="entry name" value="AB_hydrolase_fold"/>
</dbReference>
<dbReference type="Proteomes" id="UP001201262">
    <property type="component" value="Unassembled WGS sequence"/>
</dbReference>
<keyword evidence="3" id="KW-0732">Signal</keyword>
<comment type="similarity">
    <text evidence="1 3">Belongs to the type-B carboxylesterase/lipase family.</text>
</comment>
<dbReference type="RefSeq" id="XP_046068466.1">
    <property type="nucleotide sequence ID" value="XM_046220835.1"/>
</dbReference>
<feature type="signal peptide" evidence="3">
    <location>
        <begin position="1"/>
        <end position="20"/>
    </location>
</feature>
<feature type="domain" description="Carboxylesterase type B" evidence="4">
    <location>
        <begin position="55"/>
        <end position="580"/>
    </location>
</feature>
<sequence>MTFDSHLLLLFCALLGVVNAANPVVKLPYASYKGAVNNDLGYSLGYASFALKKTNVDRIISYRGIHYASPPTGDLRWQPPVPIQNTEQQNSVIDAASSGPTCPLAIPSWFLSGPVILEIAAGGGTVGFPALQESEDCLLLDVLIPSNPQSDNLPVIVQIHGGGYTLGFSELYAGDNFVSESKGSVIYVEIQYRLGPLGFLSSQELRQNGTANAGILDQRLALEWVQKYISYFGGDPSKVTIWGGSAGGGSVVAQLMLNGGEEKPPFWAAIAGNASHTNAYMNLKLNSLVLLEYPWIQPYHDDEALETQYNAFLKVANCSSLPCLRALSSSDITNVVGSVMSAGYNLGEYGFGDFWFGPSIDGRAIKGLPTDEIAAGRFSRVPLLTDHEEFEGVLFTNMSIHSEDQVEPDLQDVWPAANASFFERLFNLYPLSDFSGNYFQKSFFLDIFALMPTLTLDAPFYQRQAILGDAFIGCPTRLLANTFQKNGLPIWKMTYNYGIAIHSSTQPYLLRASNDVLNPQLARTIKDYFLSFALARDPNAISTVAKPMWVQYDTNSTVLGIDSDAKPTLVADVDDSEKCEFLLSQGHVLRN</sequence>
<dbReference type="PANTHER" id="PTHR11559">
    <property type="entry name" value="CARBOXYLESTERASE"/>
    <property type="match status" value="1"/>
</dbReference>
<comment type="caution">
    <text evidence="5">The sequence shown here is derived from an EMBL/GenBank/DDBJ whole genome shotgun (WGS) entry which is preliminary data.</text>
</comment>
<dbReference type="EMBL" id="JAJTJA010000010">
    <property type="protein sequence ID" value="KAH8692593.1"/>
    <property type="molecule type" value="Genomic_DNA"/>
</dbReference>
<dbReference type="InterPro" id="IPR002018">
    <property type="entry name" value="CarbesteraseB"/>
</dbReference>
<keyword evidence="6" id="KW-1185">Reference proteome</keyword>
<dbReference type="SUPFAM" id="SSF53474">
    <property type="entry name" value="alpha/beta-Hydrolases"/>
    <property type="match status" value="1"/>
</dbReference>
<evidence type="ECO:0000256" key="1">
    <source>
        <dbReference type="ARBA" id="ARBA00005964"/>
    </source>
</evidence>
<dbReference type="InterPro" id="IPR050309">
    <property type="entry name" value="Type-B_Carboxylest/Lipase"/>
</dbReference>
<dbReference type="Pfam" id="PF00135">
    <property type="entry name" value="COesterase"/>
    <property type="match status" value="1"/>
</dbReference>
<dbReference type="AlphaFoldDB" id="A0AAD4KJM6"/>
<dbReference type="EC" id="3.1.1.-" evidence="3"/>
<evidence type="ECO:0000313" key="5">
    <source>
        <dbReference type="EMBL" id="KAH8692593.1"/>
    </source>
</evidence>